<dbReference type="PANTHER" id="PTHR42354:SF1">
    <property type="entry name" value="C2H2-TYPE DOMAIN-CONTAINING PROTEIN"/>
    <property type="match status" value="1"/>
</dbReference>
<evidence type="ECO:0000256" key="1">
    <source>
        <dbReference type="SAM" id="MobiDB-lite"/>
    </source>
</evidence>
<reference evidence="2" key="1">
    <citation type="journal article" date="2020" name="Stud. Mycol.">
        <title>101 Dothideomycetes genomes: a test case for predicting lifestyles and emergence of pathogens.</title>
        <authorList>
            <person name="Haridas S."/>
            <person name="Albert R."/>
            <person name="Binder M."/>
            <person name="Bloem J."/>
            <person name="Labutti K."/>
            <person name="Salamov A."/>
            <person name="Andreopoulos B."/>
            <person name="Baker S."/>
            <person name="Barry K."/>
            <person name="Bills G."/>
            <person name="Bluhm B."/>
            <person name="Cannon C."/>
            <person name="Castanera R."/>
            <person name="Culley D."/>
            <person name="Daum C."/>
            <person name="Ezra D."/>
            <person name="Gonzalez J."/>
            <person name="Henrissat B."/>
            <person name="Kuo A."/>
            <person name="Liang C."/>
            <person name="Lipzen A."/>
            <person name="Lutzoni F."/>
            <person name="Magnuson J."/>
            <person name="Mondo S."/>
            <person name="Nolan M."/>
            <person name="Ohm R."/>
            <person name="Pangilinan J."/>
            <person name="Park H.-J."/>
            <person name="Ramirez L."/>
            <person name="Alfaro M."/>
            <person name="Sun H."/>
            <person name="Tritt A."/>
            <person name="Yoshinaga Y."/>
            <person name="Zwiers L.-H."/>
            <person name="Turgeon B."/>
            <person name="Goodwin S."/>
            <person name="Spatafora J."/>
            <person name="Crous P."/>
            <person name="Grigoriev I."/>
        </authorList>
    </citation>
    <scope>NUCLEOTIDE SEQUENCE</scope>
    <source>
        <strain evidence="2">CBS 122368</strain>
    </source>
</reference>
<dbReference type="AlphaFoldDB" id="A0A6A6IVK7"/>
<feature type="compositionally biased region" description="Low complexity" evidence="1">
    <location>
        <begin position="283"/>
        <end position="296"/>
    </location>
</feature>
<accession>A0A6A6IVK7</accession>
<proteinExistence type="predicted"/>
<feature type="compositionally biased region" description="Low complexity" evidence="1">
    <location>
        <begin position="246"/>
        <end position="268"/>
    </location>
</feature>
<protein>
    <submittedName>
        <fullName evidence="2">Uncharacterized protein</fullName>
    </submittedName>
</protein>
<feature type="compositionally biased region" description="Basic residues" evidence="1">
    <location>
        <begin position="88"/>
        <end position="102"/>
    </location>
</feature>
<evidence type="ECO:0000313" key="2">
    <source>
        <dbReference type="EMBL" id="KAF2254591.1"/>
    </source>
</evidence>
<feature type="region of interest" description="Disordered" evidence="1">
    <location>
        <begin position="67"/>
        <end position="117"/>
    </location>
</feature>
<dbReference type="RefSeq" id="XP_033689595.1">
    <property type="nucleotide sequence ID" value="XM_033819824.1"/>
</dbReference>
<evidence type="ECO:0000313" key="3">
    <source>
        <dbReference type="Proteomes" id="UP000800094"/>
    </source>
</evidence>
<dbReference type="PANTHER" id="PTHR42354">
    <property type="entry name" value="C2H2-TYPE DOMAIN-CONTAINING PROTEIN"/>
    <property type="match status" value="1"/>
</dbReference>
<organism evidence="2 3">
    <name type="scientific">Trematosphaeria pertusa</name>
    <dbReference type="NCBI Taxonomy" id="390896"/>
    <lineage>
        <taxon>Eukaryota</taxon>
        <taxon>Fungi</taxon>
        <taxon>Dikarya</taxon>
        <taxon>Ascomycota</taxon>
        <taxon>Pezizomycotina</taxon>
        <taxon>Dothideomycetes</taxon>
        <taxon>Pleosporomycetidae</taxon>
        <taxon>Pleosporales</taxon>
        <taxon>Massarineae</taxon>
        <taxon>Trematosphaeriaceae</taxon>
        <taxon>Trematosphaeria</taxon>
    </lineage>
</organism>
<dbReference type="GeneID" id="54573154"/>
<dbReference type="EMBL" id="ML987190">
    <property type="protein sequence ID" value="KAF2254591.1"/>
    <property type="molecule type" value="Genomic_DNA"/>
</dbReference>
<keyword evidence="3" id="KW-1185">Reference proteome</keyword>
<dbReference type="Proteomes" id="UP000800094">
    <property type="component" value="Unassembled WGS sequence"/>
</dbReference>
<sequence length="430" mass="48440">MKEQIENTKGVLQDLVVVVSLVRTLTDSFGSASDLYRKLKKKSKAIKKDIKEDIKEHIREDIQEEIDQHHREHPHHGRRSPDSDHERGRHRPVRWRSRSRSRLRGDSSSDSDEESIATAPTLVRAEFDRGYHYLGEQYAMGDLITRNQLQAQIIALQQTLLYIYEDIMLNVDFPRHSPSYHLTQLIQTTRATRTASIEALKVQYQRMLGAPDSRELLPLPGAFPASPTTGNGSHEVVVQRALQGTARSVGRSSDSSSALGRSASAIGRPETPKPNPKPALRRSWSSESVSSVATQPTPKPQPKPTRDSRLFCVYARDLQSSHSLPLADNFKPGGDNRCPFCHADVPVRPNKAWEIVKEDDKKKGVDRTFLVGTRFLVKCHREGGGYACALCAEYREADTVCTEVRALVEHLWKEHTCAELEWDGNIGEEK</sequence>
<gene>
    <name evidence="2" type="ORF">BU26DRAFT_141488</name>
</gene>
<feature type="region of interest" description="Disordered" evidence="1">
    <location>
        <begin position="244"/>
        <end position="306"/>
    </location>
</feature>
<name>A0A6A6IVK7_9PLEO</name>
<dbReference type="OrthoDB" id="5309037at2759"/>